<dbReference type="Proteomes" id="UP000006514">
    <property type="component" value="Unassembled WGS sequence"/>
</dbReference>
<evidence type="ECO:0000313" key="1">
    <source>
        <dbReference type="EMBL" id="EJD36934.1"/>
    </source>
</evidence>
<dbReference type="EMBL" id="JH687850">
    <property type="protein sequence ID" value="EJD36934.1"/>
    <property type="molecule type" value="Genomic_DNA"/>
</dbReference>
<sequence>MRILHDHRSNASIESEWYSDATCAAVLCASICRRWRALALSFPWLWNHVYVNIAAGSQATRNLIALQFQRSEALPLDLSIDCHDAAPQKDTFRDILRQSARWRTFRFSYHVWGDVFHRFQRPTPLLELFSLQSEYHPIHGPYRCLRPGEAVVFLPYAPRLRTLEIPACALHRIPLIPRPSLQRL</sequence>
<name>J0DA16_AURST</name>
<dbReference type="KEGG" id="adl:AURDEDRAFT_116974"/>
<gene>
    <name evidence="1" type="ORF">AURDEDRAFT_116974</name>
</gene>
<evidence type="ECO:0000313" key="2">
    <source>
        <dbReference type="Proteomes" id="UP000006514"/>
    </source>
</evidence>
<dbReference type="InParanoid" id="J0DA16"/>
<keyword evidence="2" id="KW-1185">Reference proteome</keyword>
<accession>J0DA16</accession>
<feature type="non-terminal residue" evidence="1">
    <location>
        <position position="184"/>
    </location>
</feature>
<reference evidence="2" key="1">
    <citation type="journal article" date="2012" name="Science">
        <title>The Paleozoic origin of enzymatic lignin decomposition reconstructed from 31 fungal genomes.</title>
        <authorList>
            <person name="Floudas D."/>
            <person name="Binder M."/>
            <person name="Riley R."/>
            <person name="Barry K."/>
            <person name="Blanchette R.A."/>
            <person name="Henrissat B."/>
            <person name="Martinez A.T."/>
            <person name="Otillar R."/>
            <person name="Spatafora J.W."/>
            <person name="Yadav J.S."/>
            <person name="Aerts A."/>
            <person name="Benoit I."/>
            <person name="Boyd A."/>
            <person name="Carlson A."/>
            <person name="Copeland A."/>
            <person name="Coutinho P.M."/>
            <person name="de Vries R.P."/>
            <person name="Ferreira P."/>
            <person name="Findley K."/>
            <person name="Foster B."/>
            <person name="Gaskell J."/>
            <person name="Glotzer D."/>
            <person name="Gorecki P."/>
            <person name="Heitman J."/>
            <person name="Hesse C."/>
            <person name="Hori C."/>
            <person name="Igarashi K."/>
            <person name="Jurgens J.A."/>
            <person name="Kallen N."/>
            <person name="Kersten P."/>
            <person name="Kohler A."/>
            <person name="Kuees U."/>
            <person name="Kumar T.K.A."/>
            <person name="Kuo A."/>
            <person name="LaButti K."/>
            <person name="Larrondo L.F."/>
            <person name="Lindquist E."/>
            <person name="Ling A."/>
            <person name="Lombard V."/>
            <person name="Lucas S."/>
            <person name="Lundell T."/>
            <person name="Martin R."/>
            <person name="McLaughlin D.J."/>
            <person name="Morgenstern I."/>
            <person name="Morin E."/>
            <person name="Murat C."/>
            <person name="Nagy L.G."/>
            <person name="Nolan M."/>
            <person name="Ohm R.A."/>
            <person name="Patyshakuliyeva A."/>
            <person name="Rokas A."/>
            <person name="Ruiz-Duenas F.J."/>
            <person name="Sabat G."/>
            <person name="Salamov A."/>
            <person name="Samejima M."/>
            <person name="Schmutz J."/>
            <person name="Slot J.C."/>
            <person name="St John F."/>
            <person name="Stenlid J."/>
            <person name="Sun H."/>
            <person name="Sun S."/>
            <person name="Syed K."/>
            <person name="Tsang A."/>
            <person name="Wiebenga A."/>
            <person name="Young D."/>
            <person name="Pisabarro A."/>
            <person name="Eastwood D.C."/>
            <person name="Martin F."/>
            <person name="Cullen D."/>
            <person name="Grigoriev I.V."/>
            <person name="Hibbett D.S."/>
        </authorList>
    </citation>
    <scope>NUCLEOTIDE SEQUENCE [LARGE SCALE GENOMIC DNA]</scope>
    <source>
        <strain evidence="2">TFB10046</strain>
    </source>
</reference>
<protein>
    <recommendedName>
        <fullName evidence="3">F-box domain-containing protein</fullName>
    </recommendedName>
</protein>
<dbReference type="AlphaFoldDB" id="J0DA16"/>
<organism evidence="1 2">
    <name type="scientific">Auricularia subglabra (strain TFB-10046 / SS5)</name>
    <name type="common">White-rot fungus</name>
    <name type="synonym">Auricularia delicata (strain TFB10046)</name>
    <dbReference type="NCBI Taxonomy" id="717982"/>
    <lineage>
        <taxon>Eukaryota</taxon>
        <taxon>Fungi</taxon>
        <taxon>Dikarya</taxon>
        <taxon>Basidiomycota</taxon>
        <taxon>Agaricomycotina</taxon>
        <taxon>Agaricomycetes</taxon>
        <taxon>Auriculariales</taxon>
        <taxon>Auriculariaceae</taxon>
        <taxon>Auricularia</taxon>
    </lineage>
</organism>
<dbReference type="OrthoDB" id="2269034at2759"/>
<evidence type="ECO:0008006" key="3">
    <source>
        <dbReference type="Google" id="ProtNLM"/>
    </source>
</evidence>
<proteinExistence type="predicted"/>